<evidence type="ECO:0000313" key="1">
    <source>
        <dbReference type="EMBL" id="MBT0771458.1"/>
    </source>
</evidence>
<reference evidence="1 2" key="1">
    <citation type="submission" date="2021-05" db="EMBL/GenBank/DDBJ databases">
        <title>Kineosporia and Streptomyces sp. nov. two new marine actinobacteria isolated from Coral.</title>
        <authorList>
            <person name="Buangrab K."/>
            <person name="Sutthacheep M."/>
            <person name="Yeemin T."/>
            <person name="Harunari E."/>
            <person name="Igarashi Y."/>
            <person name="Kanchanasin P."/>
            <person name="Tanasupawat S."/>
            <person name="Phongsopitanun W."/>
        </authorList>
    </citation>
    <scope>NUCLEOTIDE SEQUENCE [LARGE SCALE GENOMIC DNA]</scope>
    <source>
        <strain evidence="1 2">J2-2</strain>
    </source>
</reference>
<dbReference type="Proteomes" id="UP001197247">
    <property type="component" value="Unassembled WGS sequence"/>
</dbReference>
<gene>
    <name evidence="1" type="ORF">KIH74_21150</name>
</gene>
<organism evidence="1 2">
    <name type="scientific">Kineosporia corallincola</name>
    <dbReference type="NCBI Taxonomy" id="2835133"/>
    <lineage>
        <taxon>Bacteria</taxon>
        <taxon>Bacillati</taxon>
        <taxon>Actinomycetota</taxon>
        <taxon>Actinomycetes</taxon>
        <taxon>Kineosporiales</taxon>
        <taxon>Kineosporiaceae</taxon>
        <taxon>Kineosporia</taxon>
    </lineage>
</organism>
<comment type="caution">
    <text evidence="1">The sequence shown here is derived from an EMBL/GenBank/DDBJ whole genome shotgun (WGS) entry which is preliminary data.</text>
</comment>
<proteinExistence type="predicted"/>
<keyword evidence="2" id="KW-1185">Reference proteome</keyword>
<evidence type="ECO:0000313" key="2">
    <source>
        <dbReference type="Proteomes" id="UP001197247"/>
    </source>
</evidence>
<sequence length="52" mass="6037">MNLVPRSLTRAPRGRRRAAFPLVLLAQRWYRARYQRAPRGLGHPLAGQKSRI</sequence>
<protein>
    <submittedName>
        <fullName evidence="1">Uncharacterized protein</fullName>
    </submittedName>
</protein>
<accession>A0ABS5TKU2</accession>
<name>A0ABS5TKU2_9ACTN</name>
<dbReference type="RefSeq" id="WP_214157783.1">
    <property type="nucleotide sequence ID" value="NZ_JAHBAY010000009.1"/>
</dbReference>
<dbReference type="EMBL" id="JAHBAY010000009">
    <property type="protein sequence ID" value="MBT0771458.1"/>
    <property type="molecule type" value="Genomic_DNA"/>
</dbReference>